<dbReference type="InterPro" id="IPR007397">
    <property type="entry name" value="F-box-assoc_dom"/>
</dbReference>
<dbReference type="Proteomes" id="UP000483820">
    <property type="component" value="Chromosome III"/>
</dbReference>
<dbReference type="FunFam" id="2.60.120.260:FF:000286">
    <property type="entry name" value="Protein CBG09205"/>
    <property type="match status" value="1"/>
</dbReference>
<dbReference type="AlphaFoldDB" id="A0A2P4V4R7"/>
<dbReference type="PROSITE" id="PS50181">
    <property type="entry name" value="FBOX"/>
    <property type="match status" value="1"/>
</dbReference>
<proteinExistence type="predicted"/>
<dbReference type="GO" id="GO:0036503">
    <property type="term" value="P:ERAD pathway"/>
    <property type="evidence" value="ECO:0007669"/>
    <property type="project" value="TreeGrafter"/>
</dbReference>
<evidence type="ECO:0000313" key="2">
    <source>
        <dbReference type="Proteomes" id="UP000483820"/>
    </source>
</evidence>
<dbReference type="InterPro" id="IPR039752">
    <property type="entry name" value="F-box_only"/>
</dbReference>
<gene>
    <name evidence="1" type="ORF">GCK72_009723</name>
</gene>
<dbReference type="GO" id="GO:0005737">
    <property type="term" value="C:cytoplasm"/>
    <property type="evidence" value="ECO:0007669"/>
    <property type="project" value="UniProtKB-ARBA"/>
</dbReference>
<dbReference type="GO" id="GO:0061630">
    <property type="term" value="F:ubiquitin protein ligase activity"/>
    <property type="evidence" value="ECO:0007669"/>
    <property type="project" value="TreeGrafter"/>
</dbReference>
<dbReference type="InterPro" id="IPR001810">
    <property type="entry name" value="F-box_dom"/>
</dbReference>
<dbReference type="GO" id="GO:0006516">
    <property type="term" value="P:glycoprotein catabolic process"/>
    <property type="evidence" value="ECO:0007669"/>
    <property type="project" value="TreeGrafter"/>
</dbReference>
<dbReference type="SMART" id="SM01198">
    <property type="entry name" value="FBA"/>
    <property type="match status" value="1"/>
</dbReference>
<dbReference type="PROSITE" id="PS51114">
    <property type="entry name" value="FBA"/>
    <property type="match status" value="1"/>
</dbReference>
<reference evidence="1 2" key="1">
    <citation type="submission" date="2019-12" db="EMBL/GenBank/DDBJ databases">
        <title>Chromosome-level assembly of the Caenorhabditis remanei genome.</title>
        <authorList>
            <person name="Teterina A.A."/>
            <person name="Willis J.H."/>
            <person name="Phillips P.C."/>
        </authorList>
    </citation>
    <scope>NUCLEOTIDE SEQUENCE [LARGE SCALE GENOMIC DNA]</scope>
    <source>
        <strain evidence="1 2">PX506</strain>
        <tissue evidence="1">Whole organism</tissue>
    </source>
</reference>
<sequence length="376" mass="43321">MLNTIFSLFQKRPSNNTPMIMDAENISNECFEQIFHRLDKQSLVNCILTCHRFEQLISSCAFWVEHARVQGIPDVLPSLDWRRASNNKKFGGNGNNEIDVSTFNFDMKRIVLSGRGYSPITPLFVSHFEAARDHTIRGVLRSDDFSIRGPADGIKMEIDGGHGCKSHPDVSNCFAFSFTAGTISIFIDLIHSGIDAWVLDHVRPKIRISQKVNHRHDCSARLSFAAQLNYNETQWIQEIGMRQTTENINQKRFKSIHRTWEQWTENNWEDFVIEFDDYPSGMRHLTVLNEGQDGMFWAGFFGPKIANIQVQVIMPETPVVRSFEVDTERCREDDNPNVEEEPGRFGVPLFIRHRRMWAVPPAVARQAEDNDDEEDD</sequence>
<protein>
    <submittedName>
        <fullName evidence="1">Uncharacterized protein</fullName>
    </submittedName>
</protein>
<dbReference type="GeneID" id="9825234"/>
<dbReference type="SUPFAM" id="SSF49785">
    <property type="entry name" value="Galactose-binding domain-like"/>
    <property type="match status" value="1"/>
</dbReference>
<dbReference type="Gene3D" id="2.60.120.260">
    <property type="entry name" value="Galactose-binding domain-like"/>
    <property type="match status" value="1"/>
</dbReference>
<dbReference type="CTD" id="9825234"/>
<dbReference type="CDD" id="cd09917">
    <property type="entry name" value="F-box_SF"/>
    <property type="match status" value="1"/>
</dbReference>
<evidence type="ECO:0000313" key="1">
    <source>
        <dbReference type="EMBL" id="KAF1761467.1"/>
    </source>
</evidence>
<accession>A0A2P4V4R7</accession>
<dbReference type="Pfam" id="PF04300">
    <property type="entry name" value="FBA"/>
    <property type="match status" value="1"/>
</dbReference>
<dbReference type="InterPro" id="IPR036047">
    <property type="entry name" value="F-box-like_dom_sf"/>
</dbReference>
<dbReference type="PANTHER" id="PTHR12125">
    <property type="entry name" value="F-BOX ONLY PROTEIN 6-LIKE PROTEIN"/>
    <property type="match status" value="1"/>
</dbReference>
<dbReference type="Pfam" id="PF00646">
    <property type="entry name" value="F-box"/>
    <property type="match status" value="1"/>
</dbReference>
<dbReference type="PANTHER" id="PTHR12125:SF5">
    <property type="entry name" value="F-BOX DOMAIN-CONTAINING PROTEIN"/>
    <property type="match status" value="1"/>
</dbReference>
<dbReference type="InterPro" id="IPR008979">
    <property type="entry name" value="Galactose-bd-like_sf"/>
</dbReference>
<dbReference type="GO" id="GO:0019005">
    <property type="term" value="C:SCF ubiquitin ligase complex"/>
    <property type="evidence" value="ECO:0007669"/>
    <property type="project" value="TreeGrafter"/>
</dbReference>
<dbReference type="Gene3D" id="1.20.1280.50">
    <property type="match status" value="1"/>
</dbReference>
<dbReference type="EMBL" id="WUAV01000003">
    <property type="protein sequence ID" value="KAF1761467.1"/>
    <property type="molecule type" value="Genomic_DNA"/>
</dbReference>
<dbReference type="GO" id="GO:0031146">
    <property type="term" value="P:SCF-dependent proteasomal ubiquitin-dependent protein catabolic process"/>
    <property type="evidence" value="ECO:0007669"/>
    <property type="project" value="TreeGrafter"/>
</dbReference>
<dbReference type="SUPFAM" id="SSF81383">
    <property type="entry name" value="F-box domain"/>
    <property type="match status" value="1"/>
</dbReference>
<dbReference type="KEGG" id="crq:GCK72_009723"/>
<dbReference type="RefSeq" id="XP_003113083.2">
    <property type="nucleotide sequence ID" value="XM_003113035.2"/>
</dbReference>
<comment type="caution">
    <text evidence="1">The sequence shown here is derived from an EMBL/GenBank/DDBJ whole genome shotgun (WGS) entry which is preliminary data.</text>
</comment>
<dbReference type="SMART" id="SM00256">
    <property type="entry name" value="FBOX"/>
    <property type="match status" value="1"/>
</dbReference>
<organism evidence="1 2">
    <name type="scientific">Caenorhabditis remanei</name>
    <name type="common">Caenorhabditis vulgaris</name>
    <dbReference type="NCBI Taxonomy" id="31234"/>
    <lineage>
        <taxon>Eukaryota</taxon>
        <taxon>Metazoa</taxon>
        <taxon>Ecdysozoa</taxon>
        <taxon>Nematoda</taxon>
        <taxon>Chromadorea</taxon>
        <taxon>Rhabditida</taxon>
        <taxon>Rhabditina</taxon>
        <taxon>Rhabditomorpha</taxon>
        <taxon>Rhabditoidea</taxon>
        <taxon>Rhabditidae</taxon>
        <taxon>Peloderinae</taxon>
        <taxon>Caenorhabditis</taxon>
    </lineage>
</organism>
<name>A0A2P4V4R7_CAERE</name>